<name>A0A642F780_BACFG</name>
<accession>A0A642F780</accession>
<evidence type="ECO:0000313" key="2">
    <source>
        <dbReference type="Proteomes" id="UP000460666"/>
    </source>
</evidence>
<comment type="caution">
    <text evidence="1">The sequence shown here is derived from an EMBL/GenBank/DDBJ whole genome shotgun (WGS) entry which is preliminary data.</text>
</comment>
<protein>
    <submittedName>
        <fullName evidence="1">Uncharacterized protein</fullName>
    </submittedName>
</protein>
<dbReference type="Gene3D" id="1.10.3790.10">
    <property type="entry name" value="NinB"/>
    <property type="match status" value="1"/>
</dbReference>
<dbReference type="Proteomes" id="UP000460666">
    <property type="component" value="Unassembled WGS sequence"/>
</dbReference>
<reference evidence="1 2" key="1">
    <citation type="journal article" date="2019" name="Nat. Med.">
        <title>A library of human gut bacterial isolates paired with longitudinal multiomics data enables mechanistic microbiome research.</title>
        <authorList>
            <person name="Poyet M."/>
            <person name="Groussin M."/>
            <person name="Gibbons S.M."/>
            <person name="Avila-Pacheco J."/>
            <person name="Jiang X."/>
            <person name="Kearney S.M."/>
            <person name="Perrotta A.R."/>
            <person name="Berdy B."/>
            <person name="Zhao S."/>
            <person name="Lieberman T.D."/>
            <person name="Swanson P.K."/>
            <person name="Smith M."/>
            <person name="Roesemann S."/>
            <person name="Alexander J.E."/>
            <person name="Rich S.A."/>
            <person name="Livny J."/>
            <person name="Vlamakis H."/>
            <person name="Clish C."/>
            <person name="Bullock K."/>
            <person name="Deik A."/>
            <person name="Scott J."/>
            <person name="Pierce K.A."/>
            <person name="Xavier R.J."/>
            <person name="Alm E.J."/>
        </authorList>
    </citation>
    <scope>NUCLEOTIDE SEQUENCE [LARGE SCALE GENOMIC DNA]</scope>
    <source>
        <strain evidence="1 2">BIOML-A46</strain>
    </source>
</reference>
<dbReference type="InterPro" id="IPR036619">
    <property type="entry name" value="NinB_sf"/>
</dbReference>
<dbReference type="SUPFAM" id="SSF103370">
    <property type="entry name" value="NinB"/>
    <property type="match status" value="1"/>
</dbReference>
<gene>
    <name evidence="1" type="ORF">F2Z89_00425</name>
</gene>
<dbReference type="AlphaFoldDB" id="A0A642F780"/>
<evidence type="ECO:0000313" key="1">
    <source>
        <dbReference type="EMBL" id="KAA5001809.1"/>
    </source>
</evidence>
<organism evidence="1 2">
    <name type="scientific">Bacteroides fragilis</name>
    <dbReference type="NCBI Taxonomy" id="817"/>
    <lineage>
        <taxon>Bacteria</taxon>
        <taxon>Pseudomonadati</taxon>
        <taxon>Bacteroidota</taxon>
        <taxon>Bacteroidia</taxon>
        <taxon>Bacteroidales</taxon>
        <taxon>Bacteroidaceae</taxon>
        <taxon>Bacteroides</taxon>
    </lineage>
</organism>
<proteinExistence type="predicted"/>
<dbReference type="EMBL" id="VWCJ01000001">
    <property type="protein sequence ID" value="KAA5001809.1"/>
    <property type="molecule type" value="Genomic_DNA"/>
</dbReference>
<sequence>MADAILTKRDGVVTMDKSFDYLCSTLKNGIYTISIKRKVEPRTLSQNALMWLWFSCIEKETGTDKLDIHDFYCRKFLIRQICVSGHAISVVGSTSKLNTIQMKNFMDKVQADAAAEFGINLPLPADKYYHEFISEYQHR</sequence>
<dbReference type="RefSeq" id="WP_130070755.1">
    <property type="nucleotide sequence ID" value="NZ_CP043610.1"/>
</dbReference>